<evidence type="ECO:0000259" key="2">
    <source>
        <dbReference type="PROSITE" id="PS51371"/>
    </source>
</evidence>
<sequence>MIKNWTKAVLPISATLREVLAVIDEQALRIVLVADDELRLLGTVTDGDLRRGLLRGLDMSSSVELVMNKQPTTAGSDLSDQDLVRLMEAKDILAIPLVNNGILYGLKTLNQALHPIRYDNPVFLMAGGFGTRLQPLTNACPKPLLKVGDKPILESILLSFIRAGFHHFYISTHYLPEMIRAHFGDGEKWGVSITYIHEEQPLGTGGALGLLPDNTSQLPLIMMNGDIMTNLDFEKLLNYHQSQVADVTMCVRDYEYQIPFGVIDCAHTDSNGSVITALSEKPAHKVKVNTGIYVLNHDVVRQIAPNQRIDITTVFEQVIARGGKAVPYEISEYWLDIGRIDDYRRAQADMLELGIF</sequence>
<accession>A0A0J8VAG0</accession>
<dbReference type="AlphaFoldDB" id="A0A0J8VAG0"/>
<dbReference type="Pfam" id="PF00483">
    <property type="entry name" value="NTP_transferase"/>
    <property type="match status" value="1"/>
</dbReference>
<dbReference type="RefSeq" id="WP_048899084.1">
    <property type="nucleotide sequence ID" value="NZ_AP024852.1"/>
</dbReference>
<evidence type="ECO:0000256" key="1">
    <source>
        <dbReference type="PROSITE-ProRule" id="PRU00703"/>
    </source>
</evidence>
<dbReference type="SUPFAM" id="SSF54631">
    <property type="entry name" value="CBS-domain pair"/>
    <property type="match status" value="1"/>
</dbReference>
<gene>
    <name evidence="3" type="ORF">C9I94_16875</name>
</gene>
<keyword evidence="1" id="KW-0129">CBS domain</keyword>
<comment type="caution">
    <text evidence="3">The sequence shown here is derived from an EMBL/GenBank/DDBJ whole genome shotgun (WGS) entry which is preliminary data.</text>
</comment>
<dbReference type="Gene3D" id="3.10.580.10">
    <property type="entry name" value="CBS-domain"/>
    <property type="match status" value="1"/>
</dbReference>
<dbReference type="InterPro" id="IPR000644">
    <property type="entry name" value="CBS_dom"/>
</dbReference>
<dbReference type="Pfam" id="PF00571">
    <property type="entry name" value="CBS"/>
    <property type="match status" value="1"/>
</dbReference>
<dbReference type="InterPro" id="IPR029044">
    <property type="entry name" value="Nucleotide-diphossugar_trans"/>
</dbReference>
<evidence type="ECO:0000313" key="3">
    <source>
        <dbReference type="EMBL" id="PSW23292.1"/>
    </source>
</evidence>
<dbReference type="Gene3D" id="3.90.550.10">
    <property type="entry name" value="Spore Coat Polysaccharide Biosynthesis Protein SpsA, Chain A"/>
    <property type="match status" value="1"/>
</dbReference>
<keyword evidence="4" id="KW-1185">Reference proteome</keyword>
<dbReference type="PANTHER" id="PTHR22572">
    <property type="entry name" value="SUGAR-1-PHOSPHATE GUANYL TRANSFERASE"/>
    <property type="match status" value="1"/>
</dbReference>
<dbReference type="STRING" id="680026.AB733_12555"/>
<name>A0A0J8VAG0_9GAMM</name>
<dbReference type="InterPro" id="IPR005835">
    <property type="entry name" value="NTP_transferase_dom"/>
</dbReference>
<dbReference type="EMBL" id="PYLZ01000009">
    <property type="protein sequence ID" value="PSW23292.1"/>
    <property type="molecule type" value="Genomic_DNA"/>
</dbReference>
<feature type="domain" description="CBS" evidence="2">
    <location>
        <begin position="1"/>
        <end position="59"/>
    </location>
</feature>
<dbReference type="SUPFAM" id="SSF53448">
    <property type="entry name" value="Nucleotide-diphospho-sugar transferases"/>
    <property type="match status" value="1"/>
</dbReference>
<dbReference type="OrthoDB" id="9788272at2"/>
<evidence type="ECO:0000313" key="4">
    <source>
        <dbReference type="Proteomes" id="UP000240481"/>
    </source>
</evidence>
<feature type="domain" description="CBS" evidence="2">
    <location>
        <begin position="67"/>
        <end position="122"/>
    </location>
</feature>
<protein>
    <submittedName>
        <fullName evidence="3">CBS domain-containing protein</fullName>
    </submittedName>
</protein>
<reference evidence="3 4" key="1">
    <citation type="submission" date="2018-01" db="EMBL/GenBank/DDBJ databases">
        <title>Whole genome sequencing of Histamine producing bacteria.</title>
        <authorList>
            <person name="Butler K."/>
        </authorList>
    </citation>
    <scope>NUCLEOTIDE SEQUENCE [LARGE SCALE GENOMIC DNA]</scope>
    <source>
        <strain evidence="3 4">DSM 24669</strain>
    </source>
</reference>
<dbReference type="CDD" id="cd06426">
    <property type="entry name" value="NTP_transferase_like_2"/>
    <property type="match status" value="1"/>
</dbReference>
<dbReference type="PROSITE" id="PS51371">
    <property type="entry name" value="CBS"/>
    <property type="match status" value="2"/>
</dbReference>
<proteinExistence type="predicted"/>
<dbReference type="InterPro" id="IPR046342">
    <property type="entry name" value="CBS_dom_sf"/>
</dbReference>
<dbReference type="InterPro" id="IPR050486">
    <property type="entry name" value="Mannose-1P_guanyltransferase"/>
</dbReference>
<organism evidence="3 4">
    <name type="scientific">Photobacterium swingsii</name>
    <dbReference type="NCBI Taxonomy" id="680026"/>
    <lineage>
        <taxon>Bacteria</taxon>
        <taxon>Pseudomonadati</taxon>
        <taxon>Pseudomonadota</taxon>
        <taxon>Gammaproteobacteria</taxon>
        <taxon>Vibrionales</taxon>
        <taxon>Vibrionaceae</taxon>
        <taxon>Photobacterium</taxon>
    </lineage>
</organism>
<dbReference type="Proteomes" id="UP000240481">
    <property type="component" value="Unassembled WGS sequence"/>
</dbReference>
<dbReference type="CDD" id="cd04607">
    <property type="entry name" value="CBS_pair_NTP_transferase_assoc"/>
    <property type="match status" value="1"/>
</dbReference>